<protein>
    <submittedName>
        <fullName evidence="2">Uncharacterized protein</fullName>
    </submittedName>
</protein>
<reference evidence="2" key="1">
    <citation type="journal article" date="2020" name="Stud. Mycol.">
        <title>101 Dothideomycetes genomes: a test case for predicting lifestyles and emergence of pathogens.</title>
        <authorList>
            <person name="Haridas S."/>
            <person name="Albert R."/>
            <person name="Binder M."/>
            <person name="Bloem J."/>
            <person name="Labutti K."/>
            <person name="Salamov A."/>
            <person name="Andreopoulos B."/>
            <person name="Baker S."/>
            <person name="Barry K."/>
            <person name="Bills G."/>
            <person name="Bluhm B."/>
            <person name="Cannon C."/>
            <person name="Castanera R."/>
            <person name="Culley D."/>
            <person name="Daum C."/>
            <person name="Ezra D."/>
            <person name="Gonzalez J."/>
            <person name="Henrissat B."/>
            <person name="Kuo A."/>
            <person name="Liang C."/>
            <person name="Lipzen A."/>
            <person name="Lutzoni F."/>
            <person name="Magnuson J."/>
            <person name="Mondo S."/>
            <person name="Nolan M."/>
            <person name="Ohm R."/>
            <person name="Pangilinan J."/>
            <person name="Park H.-J."/>
            <person name="Ramirez L."/>
            <person name="Alfaro M."/>
            <person name="Sun H."/>
            <person name="Tritt A."/>
            <person name="Yoshinaga Y."/>
            <person name="Zwiers L.-H."/>
            <person name="Turgeon B."/>
            <person name="Goodwin S."/>
            <person name="Spatafora J."/>
            <person name="Crous P."/>
            <person name="Grigoriev I."/>
        </authorList>
    </citation>
    <scope>NUCLEOTIDE SEQUENCE</scope>
    <source>
        <strain evidence="2">SCOH1-5</strain>
    </source>
</reference>
<evidence type="ECO:0000313" key="3">
    <source>
        <dbReference type="Proteomes" id="UP000799539"/>
    </source>
</evidence>
<feature type="compositionally biased region" description="Polar residues" evidence="1">
    <location>
        <begin position="39"/>
        <end position="50"/>
    </location>
</feature>
<dbReference type="Proteomes" id="UP000799539">
    <property type="component" value="Unassembled WGS sequence"/>
</dbReference>
<accession>A0A6A6F0I5</accession>
<keyword evidence="3" id="KW-1185">Reference proteome</keyword>
<dbReference type="AlphaFoldDB" id="A0A6A6F0I5"/>
<organism evidence="2 3">
    <name type="scientific">Cercospora zeae-maydis SCOH1-5</name>
    <dbReference type="NCBI Taxonomy" id="717836"/>
    <lineage>
        <taxon>Eukaryota</taxon>
        <taxon>Fungi</taxon>
        <taxon>Dikarya</taxon>
        <taxon>Ascomycota</taxon>
        <taxon>Pezizomycotina</taxon>
        <taxon>Dothideomycetes</taxon>
        <taxon>Dothideomycetidae</taxon>
        <taxon>Mycosphaerellales</taxon>
        <taxon>Mycosphaerellaceae</taxon>
        <taxon>Cercospora</taxon>
    </lineage>
</organism>
<name>A0A6A6F0I5_9PEZI</name>
<gene>
    <name evidence="2" type="ORF">CERZMDRAFT_101830</name>
</gene>
<feature type="compositionally biased region" description="Polar residues" evidence="1">
    <location>
        <begin position="14"/>
        <end position="29"/>
    </location>
</feature>
<evidence type="ECO:0000256" key="1">
    <source>
        <dbReference type="SAM" id="MobiDB-lite"/>
    </source>
</evidence>
<feature type="region of interest" description="Disordered" evidence="1">
    <location>
        <begin position="1"/>
        <end position="57"/>
    </location>
</feature>
<dbReference type="EMBL" id="ML992698">
    <property type="protein sequence ID" value="KAF2207978.1"/>
    <property type="molecule type" value="Genomic_DNA"/>
</dbReference>
<proteinExistence type="predicted"/>
<evidence type="ECO:0000313" key="2">
    <source>
        <dbReference type="EMBL" id="KAF2207978.1"/>
    </source>
</evidence>
<sequence>MAISSLLSEPPTPDTTSNQQNVPSSANTPPTSPQHEETSVQSSSANRSPTPTQPEPLRVQLSSGAKLLFPHMRPSPTHWCDDVHGRALIELWDRMQTNIDEKSMRPSQFLETLSYRLRRLHPKLAAGMTMVTGIWVALVLDEWGNIAEFYDTDDAFDTVEGYLLSKGFVRFEE</sequence>